<feature type="compositionally biased region" description="Polar residues" evidence="1">
    <location>
        <begin position="160"/>
        <end position="174"/>
    </location>
</feature>
<feature type="compositionally biased region" description="Polar residues" evidence="1">
    <location>
        <begin position="213"/>
        <end position="231"/>
    </location>
</feature>
<evidence type="ECO:0000313" key="3">
    <source>
        <dbReference type="WBParaSite" id="PSU_v2.g3765.t1"/>
    </source>
</evidence>
<dbReference type="WBParaSite" id="PSU_v2.g3765.t1">
    <property type="protein sequence ID" value="PSU_v2.g3765.t1"/>
    <property type="gene ID" value="PSU_v2.g3765"/>
</dbReference>
<feature type="compositionally biased region" description="Low complexity" evidence="1">
    <location>
        <begin position="254"/>
        <end position="273"/>
    </location>
</feature>
<dbReference type="AlphaFoldDB" id="A0A914YSU5"/>
<name>A0A914YSU5_9BILA</name>
<keyword evidence="2" id="KW-1185">Reference proteome</keyword>
<protein>
    <submittedName>
        <fullName evidence="3">Uncharacterized protein</fullName>
    </submittedName>
</protein>
<organism evidence="2 3">
    <name type="scientific">Panagrolaimus superbus</name>
    <dbReference type="NCBI Taxonomy" id="310955"/>
    <lineage>
        <taxon>Eukaryota</taxon>
        <taxon>Metazoa</taxon>
        <taxon>Ecdysozoa</taxon>
        <taxon>Nematoda</taxon>
        <taxon>Chromadorea</taxon>
        <taxon>Rhabditida</taxon>
        <taxon>Tylenchina</taxon>
        <taxon>Panagrolaimomorpha</taxon>
        <taxon>Panagrolaimoidea</taxon>
        <taxon>Panagrolaimidae</taxon>
        <taxon>Panagrolaimus</taxon>
    </lineage>
</organism>
<proteinExistence type="predicted"/>
<evidence type="ECO:0000313" key="2">
    <source>
        <dbReference type="Proteomes" id="UP000887577"/>
    </source>
</evidence>
<feature type="compositionally biased region" description="Low complexity" evidence="1">
    <location>
        <begin position="182"/>
        <end position="210"/>
    </location>
</feature>
<accession>A0A914YSU5</accession>
<feature type="region of interest" description="Disordered" evidence="1">
    <location>
        <begin position="153"/>
        <end position="231"/>
    </location>
</feature>
<dbReference type="Proteomes" id="UP000887577">
    <property type="component" value="Unplaced"/>
</dbReference>
<sequence length="285" mass="30114">MNSIRSGNYGNNGNGNGQNYGSSNYNLGNNGFSSTAAGNTNFNVVEGYGNSGGGGSNQWTGQQINNGFNGFGSTNSNGGTINGLSGISGTTTTGNNGFGINGFTSNGNSNFNAIPVRIITTGGGYGCCNMNSFGPCCQPQQQTFTQPQTYTQPQTFNTFVPNHSSFGGLQSNPINDVPGPIPHASYSPPSTSPSLSSSSATISSPQQSPPTFDYSNTLQNNVPFSPQPLQQKQNDAITSATFDFYPQQHVNTNQYLPSSPYQSQQQQQQTQEYQHFKNPYGSAAF</sequence>
<evidence type="ECO:0000256" key="1">
    <source>
        <dbReference type="SAM" id="MobiDB-lite"/>
    </source>
</evidence>
<reference evidence="3" key="1">
    <citation type="submission" date="2022-11" db="UniProtKB">
        <authorList>
            <consortium name="WormBaseParasite"/>
        </authorList>
    </citation>
    <scope>IDENTIFICATION</scope>
</reference>
<feature type="region of interest" description="Disordered" evidence="1">
    <location>
        <begin position="251"/>
        <end position="285"/>
    </location>
</feature>